<feature type="compositionally biased region" description="Polar residues" evidence="1">
    <location>
        <begin position="653"/>
        <end position="665"/>
    </location>
</feature>
<feature type="compositionally biased region" description="Polar residues" evidence="1">
    <location>
        <begin position="955"/>
        <end position="972"/>
    </location>
</feature>
<dbReference type="AlphaFoldDB" id="A0A9W9YCI1"/>
<feature type="compositionally biased region" description="Basic and acidic residues" evidence="1">
    <location>
        <begin position="666"/>
        <end position="681"/>
    </location>
</feature>
<feature type="compositionally biased region" description="Basic and acidic residues" evidence="1">
    <location>
        <begin position="988"/>
        <end position="998"/>
    </location>
</feature>
<feature type="region of interest" description="Disordered" evidence="1">
    <location>
        <begin position="1072"/>
        <end position="1101"/>
    </location>
</feature>
<proteinExistence type="predicted"/>
<feature type="compositionally biased region" description="Polar residues" evidence="1">
    <location>
        <begin position="696"/>
        <end position="705"/>
    </location>
</feature>
<feature type="compositionally biased region" description="Low complexity" evidence="1">
    <location>
        <begin position="181"/>
        <end position="199"/>
    </location>
</feature>
<feature type="compositionally biased region" description="Low complexity" evidence="1">
    <location>
        <begin position="1044"/>
        <end position="1053"/>
    </location>
</feature>
<feature type="compositionally biased region" description="Basic and acidic residues" evidence="1">
    <location>
        <begin position="64"/>
        <end position="80"/>
    </location>
</feature>
<feature type="compositionally biased region" description="Low complexity" evidence="1">
    <location>
        <begin position="458"/>
        <end position="472"/>
    </location>
</feature>
<feature type="compositionally biased region" description="Polar residues" evidence="1">
    <location>
        <begin position="23"/>
        <end position="34"/>
    </location>
</feature>
<feature type="region of interest" description="Disordered" evidence="1">
    <location>
        <begin position="1138"/>
        <end position="1198"/>
    </location>
</feature>
<protein>
    <submittedName>
        <fullName evidence="2">Uncharacterized protein</fullName>
    </submittedName>
</protein>
<feature type="compositionally biased region" description="Low complexity" evidence="1">
    <location>
        <begin position="890"/>
        <end position="907"/>
    </location>
</feature>
<feature type="compositionally biased region" description="Polar residues" evidence="1">
    <location>
        <begin position="506"/>
        <end position="520"/>
    </location>
</feature>
<gene>
    <name evidence="2" type="ORF">OS493_017177</name>
</gene>
<comment type="caution">
    <text evidence="2">The sequence shown here is derived from an EMBL/GenBank/DDBJ whole genome shotgun (WGS) entry which is preliminary data.</text>
</comment>
<feature type="compositionally biased region" description="Basic and acidic residues" evidence="1">
    <location>
        <begin position="126"/>
        <end position="139"/>
    </location>
</feature>
<feature type="region of interest" description="Disordered" evidence="1">
    <location>
        <begin position="1"/>
        <end position="256"/>
    </location>
</feature>
<feature type="compositionally biased region" description="Polar residues" evidence="1">
    <location>
        <begin position="1"/>
        <end position="10"/>
    </location>
</feature>
<feature type="compositionally biased region" description="Basic and acidic residues" evidence="1">
    <location>
        <begin position="1138"/>
        <end position="1148"/>
    </location>
</feature>
<name>A0A9W9YCI1_9CNID</name>
<reference evidence="2" key="1">
    <citation type="submission" date="2023-01" db="EMBL/GenBank/DDBJ databases">
        <title>Genome assembly of the deep-sea coral Lophelia pertusa.</title>
        <authorList>
            <person name="Herrera S."/>
            <person name="Cordes E."/>
        </authorList>
    </citation>
    <scope>NUCLEOTIDE SEQUENCE</scope>
    <source>
        <strain evidence="2">USNM1676648</strain>
        <tissue evidence="2">Polyp</tissue>
    </source>
</reference>
<dbReference type="Proteomes" id="UP001163046">
    <property type="component" value="Unassembled WGS sequence"/>
</dbReference>
<keyword evidence="3" id="KW-1185">Reference proteome</keyword>
<feature type="compositionally biased region" description="Polar residues" evidence="1">
    <location>
        <begin position="919"/>
        <end position="941"/>
    </location>
</feature>
<feature type="compositionally biased region" description="Polar residues" evidence="1">
    <location>
        <begin position="628"/>
        <end position="644"/>
    </location>
</feature>
<evidence type="ECO:0000256" key="1">
    <source>
        <dbReference type="SAM" id="MobiDB-lite"/>
    </source>
</evidence>
<evidence type="ECO:0000313" key="2">
    <source>
        <dbReference type="EMBL" id="KAJ7333634.1"/>
    </source>
</evidence>
<feature type="compositionally biased region" description="Low complexity" evidence="1">
    <location>
        <begin position="793"/>
        <end position="808"/>
    </location>
</feature>
<sequence length="1206" mass="130001">MLSKFGSSSLVPEDRMVKGQFKPNLSSSTPQPASKTGPFRPSSIRDKVQADALSPSRPDNLTSSRDRSRTSESSDDDKRSSISNYVDPREVHRSGSDPGSADSRQNRLLSDESRHRLSSSQGNLHNENDSRTRLLENIRKWTSQENITRDSSSSDALEKSVQERLVSGESGGKCSLKTSPERSPSGKSSSTLSGRGSSSDLRNDYIIKSSNASDNLSKPWRTKDGSSTELARKSSLDSEPVREKRSPRSKPRNLCFRPEKDSSIQYCDVTNPKDFLWSPTSDTHKFEIPVDLAILEATTPTLSSPLSSVGGFDLTYGGIDGSILSPTFPLSPGSLKDFKPSNYFTSVTFKCGEMEPERDTNCLPKRPSRDTTEGVGSDTVTNRRDATNNYVRRFERKILRSTGDIEDEIPLSNSASGAVQSLTCRDSKTVESASKNCFTLPVTPSSKNETKGNPRPAPSSSSTANTPTTRSTAQGSSASTMATGNSQSPRTRSRTDQVLRSRRPSGDSTSVKDSVSASRNPPSPKTLRKLMSNPLPPDANTSRTRTSTSKRNSLPTSHLSPNRDPSNIPENHPITKSSSHTNLSSNQKQVHKSSSHNNISVRQTAEDILPNSLSKGSLLGQRKDNGNLGKSNPHSQPVSSNNPHSKGDDITTKRSPINANPGNPHSSKDRHGAKERSREKNPYSSNPHVQAGRTICATTNASESSPVRFPYTRRGSTPVKGSSTIKPPPKAASNPTSPLNPKPPKGHVEFFGAAGATYPGNPRNSTKPRDPNSEQEGLRGVQNNPKAKQRTQSSEGSSAASSSTSVLSTRDQFLEHSSYVDNPGDSDVFYIPSSEETLSKSGPTSGKTSKRFPSSSSSDSGLNLSESDETRRSKGNGSNSNRVRPPPISPNSFSPSHSPSPTSPKFPIGTNIFYDPREQQNPLPSTEKGSSVVQKEQTNLALLSKSVHQDDASNPFKTLSAKSNESPNTTVRSDSDKFKYLKGNVSKLTDKGSVDTNERTNSQPEKPRDVAPVVKAAALAPVEQSTSKEFVAASTPPPDILGRPSSKSPPSSSRVDSKELLGQLVKKVLNSAAAKQGSSPKASFAEAGASVAREGGKGKRAQEKMFFLPDEAEEKEKTNRQGQKKDCQILIKLKAYTDTDKASKKKEQGLLNAKETIPARNREDITATVSPRPVASSESPISPSNASKVESSSPEVSQPVVIVFTL</sequence>
<feature type="compositionally biased region" description="Low complexity" evidence="1">
    <location>
        <begin position="1010"/>
        <end position="1022"/>
    </location>
</feature>
<feature type="region of interest" description="Disordered" evidence="1">
    <location>
        <begin position="356"/>
        <end position="384"/>
    </location>
</feature>
<feature type="compositionally biased region" description="Polar residues" evidence="1">
    <location>
        <begin position="554"/>
        <end position="588"/>
    </location>
</feature>
<feature type="compositionally biased region" description="Low complexity" evidence="1">
    <location>
        <begin position="1175"/>
        <end position="1198"/>
    </location>
</feature>
<feature type="compositionally biased region" description="Basic and acidic residues" evidence="1">
    <location>
        <begin position="221"/>
        <end position="246"/>
    </location>
</feature>
<feature type="compositionally biased region" description="Polar residues" evidence="1">
    <location>
        <begin position="781"/>
        <end position="792"/>
    </location>
</feature>
<feature type="compositionally biased region" description="Polar residues" evidence="1">
    <location>
        <begin position="473"/>
        <end position="490"/>
    </location>
</feature>
<feature type="compositionally biased region" description="Polar residues" evidence="1">
    <location>
        <begin position="438"/>
        <end position="447"/>
    </location>
</feature>
<accession>A0A9W9YCI1</accession>
<feature type="compositionally biased region" description="Polar residues" evidence="1">
    <location>
        <begin position="140"/>
        <end position="155"/>
    </location>
</feature>
<feature type="compositionally biased region" description="Low complexity" evidence="1">
    <location>
        <begin position="839"/>
        <end position="865"/>
    </location>
</feature>
<dbReference type="EMBL" id="MU827786">
    <property type="protein sequence ID" value="KAJ7333634.1"/>
    <property type="molecule type" value="Genomic_DNA"/>
</dbReference>
<feature type="compositionally biased region" description="Low complexity" evidence="1">
    <location>
        <begin position="540"/>
        <end position="553"/>
    </location>
</feature>
<organism evidence="2 3">
    <name type="scientific">Desmophyllum pertusum</name>
    <dbReference type="NCBI Taxonomy" id="174260"/>
    <lineage>
        <taxon>Eukaryota</taxon>
        <taxon>Metazoa</taxon>
        <taxon>Cnidaria</taxon>
        <taxon>Anthozoa</taxon>
        <taxon>Hexacorallia</taxon>
        <taxon>Scleractinia</taxon>
        <taxon>Caryophylliina</taxon>
        <taxon>Caryophylliidae</taxon>
        <taxon>Desmophyllum</taxon>
    </lineage>
</organism>
<feature type="region of interest" description="Disordered" evidence="1">
    <location>
        <begin position="612"/>
        <end position="1059"/>
    </location>
</feature>
<feature type="region of interest" description="Disordered" evidence="1">
    <location>
        <begin position="438"/>
        <end position="598"/>
    </location>
</feature>
<evidence type="ECO:0000313" key="3">
    <source>
        <dbReference type="Proteomes" id="UP001163046"/>
    </source>
</evidence>